<dbReference type="AlphaFoldDB" id="A0A8B8UQU3"/>
<dbReference type="KEGG" id="spao:SPAR_G00380"/>
<gene>
    <name evidence="1" type="primary">COG1</name>
    <name evidence="1" type="ORF">SPAR_G00380</name>
</gene>
<dbReference type="VEuPathDB" id="FungiDB:SPAR_G00380"/>
<proteinExistence type="predicted"/>
<sequence length="417" mass="48115">MDEVLPLFHDFHIAQIKDYQLELQNDLIKTNEAFQKNLLKNYNKILSLTDSVNDLSLNLKSVDQDFKTLCFDDEKFQLNKLPPLLHQSTTHISSLGSEEKISIPSQNILVISNWTISINNFCNRIVTSTTPSRIFDELLLNFHELSLISVPSNFETLIKDKCCQLQKFLVDSMKTLNLTLLQWVRLYNLLNTEFASKWDDDSLSLFNESLFETLFNENVQALLISGTKNKEHQYHPNQQYSDTVVADFVNSSTFRDHLIRKTVKEINTHLDTLSILRAKLREPETLHQLDIFHDDDKSVDDGTVSPLDEEALKQYIDTAVFYSKGLTNDATLQIYQTVQPTIEILQNLEMYKCPQEILADLKNKLITQLQDFKTQIESCLPSSAENSTSIVDDFMASYINHNLLQLVIDQITQLRQQ</sequence>
<dbReference type="GeneID" id="54630432"/>
<name>A0A8B8UQU3_SACPA</name>
<protein>
    <submittedName>
        <fullName evidence="1">Golgi transport complex subunit COG1</fullName>
    </submittedName>
</protein>
<reference evidence="1" key="4">
    <citation type="submission" date="2025-08" db="UniProtKB">
        <authorList>
            <consortium name="RefSeq"/>
        </authorList>
    </citation>
    <scope>IDENTIFICATION</scope>
    <source>
        <strain evidence="1">CBS432</strain>
    </source>
</reference>
<reference evidence="1" key="3">
    <citation type="submission" date="2025-07" db="EMBL/GenBank/DDBJ databases">
        <authorList>
            <consortium name="NCBI Genome Project"/>
        </authorList>
    </citation>
    <scope>NUCLEOTIDE SEQUENCE</scope>
    <source>
        <strain evidence="1">CBS432</strain>
    </source>
</reference>
<dbReference type="RefSeq" id="XP_033766160.1">
    <property type="nucleotide sequence ID" value="XM_033910269.1"/>
</dbReference>
<dbReference type="OrthoDB" id="4068191at2759"/>
<reference evidence="1" key="1">
    <citation type="journal article" date="2017" name="Nat. Genet.">
        <title>Contrasting evolutionary genome dynamics between domesticated and wild yeasts.</title>
        <authorList>
            <person name="Yue J.X."/>
            <person name="Li J."/>
            <person name="Aigrain L."/>
            <person name="Hallin J."/>
            <person name="Persson K."/>
            <person name="Oliver K."/>
            <person name="Bergstrom A."/>
            <person name="Coupland P."/>
            <person name="Warringer J."/>
            <person name="Lagomarsino M.C."/>
            <person name="Fischer G."/>
            <person name="Durbin R."/>
            <person name="Liti G."/>
        </authorList>
    </citation>
    <scope>NUCLEOTIDE SEQUENCE</scope>
    <source>
        <strain evidence="1">CBS432</strain>
    </source>
</reference>
<evidence type="ECO:0000313" key="1">
    <source>
        <dbReference type="RefSeq" id="XP_033766160.1"/>
    </source>
</evidence>
<reference evidence="1" key="2">
    <citation type="submission" date="2020-01" db="EMBL/GenBank/DDBJ databases">
        <title>Population-level Yeast Reference Genomes.</title>
        <authorList>
            <person name="Yue J.-X."/>
        </authorList>
    </citation>
    <scope>NUCLEOTIDE SEQUENCE</scope>
    <source>
        <strain evidence="1">CBS432</strain>
    </source>
</reference>
<organism evidence="1">
    <name type="scientific">Saccharomyces paradoxus</name>
    <name type="common">Yeast</name>
    <name type="synonym">Saccharomyces douglasii</name>
    <dbReference type="NCBI Taxonomy" id="27291"/>
    <lineage>
        <taxon>Eukaryota</taxon>
        <taxon>Fungi</taxon>
        <taxon>Dikarya</taxon>
        <taxon>Ascomycota</taxon>
        <taxon>Saccharomycotina</taxon>
        <taxon>Saccharomycetes</taxon>
        <taxon>Saccharomycetales</taxon>
        <taxon>Saccharomycetaceae</taxon>
        <taxon>Saccharomyces</taxon>
    </lineage>
</organism>
<accession>A0A8B8UQU3</accession>